<gene>
    <name evidence="3" type="ORF">P153DRAFT_282607</name>
</gene>
<dbReference type="InterPro" id="IPR002110">
    <property type="entry name" value="Ankyrin_rpt"/>
</dbReference>
<sequence length="351" mass="39014">MTKIVASSQTTDSYTLECLADVLEEAAEEGNLPLVEAAIEMGADVQYRSNRTIGKKRHHALEKAAFKGHAPVVDYLLRRGAINNDVLRRVRTKDLRRWKYTHVDLMLLDAIYAGHVELAICLLSAHGAYPETEECSIDGYSATRSVIHGVSEMKSIDRGMRILEVILRNTAFKPSRTTVDYSPDHRYLPHSALSRFVQAGWVDAVEMMLSIEDLTTNYKCGRAVYPLNALSVATWEKRPQDSLRILKLLIDRKFDLNFAQNLPGDGKAETALGRATRAGVAEGVALILQRKPALLKETFTYSQALTFEDDNDNFKTLSISLLSVAIIDGSTETAKVLLHNGAHPRDAAFQV</sequence>
<feature type="non-terminal residue" evidence="3">
    <location>
        <position position="351"/>
    </location>
</feature>
<dbReference type="Proteomes" id="UP000799771">
    <property type="component" value="Unassembled WGS sequence"/>
</dbReference>
<dbReference type="PANTHER" id="PTHR24198">
    <property type="entry name" value="ANKYRIN REPEAT AND PROTEIN KINASE DOMAIN-CONTAINING PROTEIN"/>
    <property type="match status" value="1"/>
</dbReference>
<keyword evidence="4" id="KW-1185">Reference proteome</keyword>
<dbReference type="GeneID" id="54403650"/>
<dbReference type="Gene3D" id="1.25.40.20">
    <property type="entry name" value="Ankyrin repeat-containing domain"/>
    <property type="match status" value="1"/>
</dbReference>
<dbReference type="AlphaFoldDB" id="A0A6A6ANE1"/>
<evidence type="ECO:0000256" key="2">
    <source>
        <dbReference type="ARBA" id="ARBA00023043"/>
    </source>
</evidence>
<dbReference type="SUPFAM" id="SSF48403">
    <property type="entry name" value="Ankyrin repeat"/>
    <property type="match status" value="1"/>
</dbReference>
<keyword evidence="1" id="KW-0677">Repeat</keyword>
<evidence type="ECO:0000256" key="1">
    <source>
        <dbReference type="ARBA" id="ARBA00022737"/>
    </source>
</evidence>
<accession>A0A6A6ANE1</accession>
<dbReference type="EMBL" id="ML977499">
    <property type="protein sequence ID" value="KAF2133449.1"/>
    <property type="molecule type" value="Genomic_DNA"/>
</dbReference>
<organism evidence="3 4">
    <name type="scientific">Dothidotthia symphoricarpi CBS 119687</name>
    <dbReference type="NCBI Taxonomy" id="1392245"/>
    <lineage>
        <taxon>Eukaryota</taxon>
        <taxon>Fungi</taxon>
        <taxon>Dikarya</taxon>
        <taxon>Ascomycota</taxon>
        <taxon>Pezizomycotina</taxon>
        <taxon>Dothideomycetes</taxon>
        <taxon>Pleosporomycetidae</taxon>
        <taxon>Pleosporales</taxon>
        <taxon>Dothidotthiaceae</taxon>
        <taxon>Dothidotthia</taxon>
    </lineage>
</organism>
<name>A0A6A6ANE1_9PLEO</name>
<reference evidence="3" key="1">
    <citation type="journal article" date="2020" name="Stud. Mycol.">
        <title>101 Dothideomycetes genomes: a test case for predicting lifestyles and emergence of pathogens.</title>
        <authorList>
            <person name="Haridas S."/>
            <person name="Albert R."/>
            <person name="Binder M."/>
            <person name="Bloem J."/>
            <person name="Labutti K."/>
            <person name="Salamov A."/>
            <person name="Andreopoulos B."/>
            <person name="Baker S."/>
            <person name="Barry K."/>
            <person name="Bills G."/>
            <person name="Bluhm B."/>
            <person name="Cannon C."/>
            <person name="Castanera R."/>
            <person name="Culley D."/>
            <person name="Daum C."/>
            <person name="Ezra D."/>
            <person name="Gonzalez J."/>
            <person name="Henrissat B."/>
            <person name="Kuo A."/>
            <person name="Liang C."/>
            <person name="Lipzen A."/>
            <person name="Lutzoni F."/>
            <person name="Magnuson J."/>
            <person name="Mondo S."/>
            <person name="Nolan M."/>
            <person name="Ohm R."/>
            <person name="Pangilinan J."/>
            <person name="Park H.-J."/>
            <person name="Ramirez L."/>
            <person name="Alfaro M."/>
            <person name="Sun H."/>
            <person name="Tritt A."/>
            <person name="Yoshinaga Y."/>
            <person name="Zwiers L.-H."/>
            <person name="Turgeon B."/>
            <person name="Goodwin S."/>
            <person name="Spatafora J."/>
            <person name="Crous P."/>
            <person name="Grigoriev I."/>
        </authorList>
    </citation>
    <scope>NUCLEOTIDE SEQUENCE</scope>
    <source>
        <strain evidence="3">CBS 119687</strain>
    </source>
</reference>
<dbReference type="InterPro" id="IPR036770">
    <property type="entry name" value="Ankyrin_rpt-contain_sf"/>
</dbReference>
<proteinExistence type="predicted"/>
<dbReference type="RefSeq" id="XP_033527836.1">
    <property type="nucleotide sequence ID" value="XM_033663218.1"/>
</dbReference>
<evidence type="ECO:0000313" key="4">
    <source>
        <dbReference type="Proteomes" id="UP000799771"/>
    </source>
</evidence>
<dbReference type="OrthoDB" id="3746201at2759"/>
<keyword evidence="2" id="KW-0040">ANK repeat</keyword>
<dbReference type="SMART" id="SM00248">
    <property type="entry name" value="ANK"/>
    <property type="match status" value="5"/>
</dbReference>
<evidence type="ECO:0000313" key="3">
    <source>
        <dbReference type="EMBL" id="KAF2133449.1"/>
    </source>
</evidence>
<dbReference type="PANTHER" id="PTHR24198:SF165">
    <property type="entry name" value="ANKYRIN REPEAT-CONTAINING PROTEIN-RELATED"/>
    <property type="match status" value="1"/>
</dbReference>
<protein>
    <submittedName>
        <fullName evidence="3">Uncharacterized protein</fullName>
    </submittedName>
</protein>